<evidence type="ECO:0000256" key="1">
    <source>
        <dbReference type="SAM" id="Coils"/>
    </source>
</evidence>
<sequence>MIPQVNNPVVQYQCDGVNKIFIWPYDFNNIKDINLILVDGDGRQTAQTGNILYDAQNKTLTYPSIGEPLPATYKVVLVRRTPISQTTELANKWPYNHIEGMGDKVILILQEMKEQLDRTLQINVGADEDPNQVTRDIVDNSIEAAKKAIAAASTAEEKANEVQDNATKLTAINENINALSQTVDDKLATANTALIQSADTFEKTQVLADNTKAYAAQAETDKKNINDLVTKADAIKTDINNKQIASVGNAKKAEDAAKRAEVAAAKAEEIAIPGGKGIVTKSEADAKYIGKESLNGIVSVKDFGAVGDGVTDDTAAFKRANDNLANKILLVPNGQYKLTEHLTFNTVGSVMDMGVYTNIKPYYPIETPMLKSASNIAFMKNITYDAEVNQCQGFTYNSKKNVFVLACINGEGTNQILYELNPDTFEKVGTYKFTDSERLGHCNTMTYNRYTNKIYIANGLKNGNNLTVMNADTMTIENTITLQEKVFNIDYDPITRTYVSIVPIAGNQRVRTINLYNDEFKKLKTYQVDYIYPDMNNNGAFMLNGAIMSATLGSLVECTPFGTVKQIIEINRETEIEDIAYYNGKFYFAVLTQKPNRRHQVDIYVGDPNYDFENSINTARLATLDYLKLAGGTLSGALKMANNTLIEGYKPDGHGVGMAKVSTSGNVELGDNSVNTFVKGKEFKHYDGTDSFTVLTTKHYGTAIYKKKDVDDNFVKKTEVDQLGFPYSKVEAATDWNTFTEQGAIEINFDGGANNPPRSHKQGMLIVMNFGKGKMIDQTFHAFNGETYHRMFMADKWKSWGRVQTSLNSRLKLWSANGGNEVYVE</sequence>
<name>A0ABS8F0F0_9FIRM</name>
<evidence type="ECO:0000313" key="3">
    <source>
        <dbReference type="EMBL" id="MCC2155927.1"/>
    </source>
</evidence>
<comment type="caution">
    <text evidence="3">The sequence shown here is derived from an EMBL/GenBank/DDBJ whole genome shotgun (WGS) entry which is preliminary data.</text>
</comment>
<keyword evidence="1" id="KW-0175">Coiled coil</keyword>
<proteinExistence type="predicted"/>
<keyword evidence="4" id="KW-1185">Reference proteome</keyword>
<reference evidence="3 4" key="1">
    <citation type="submission" date="2021-10" db="EMBL/GenBank/DDBJ databases">
        <title>Anaerobic single-cell dispensing facilitates the cultivation of human gut bacteria.</title>
        <authorList>
            <person name="Afrizal A."/>
        </authorList>
    </citation>
    <scope>NUCLEOTIDE SEQUENCE [LARGE SCALE GENOMIC DNA]</scope>
    <source>
        <strain evidence="3 4">CLA-AA-H247</strain>
    </source>
</reference>
<protein>
    <recommendedName>
        <fullName evidence="2">Rhamnogalacturonase A/B/Epimerase-like pectate lyase domain-containing protein</fullName>
    </recommendedName>
</protein>
<organism evidence="3 4">
    <name type="scientific">Veillonella fallax</name>
    <dbReference type="NCBI Taxonomy" id="2881272"/>
    <lineage>
        <taxon>Bacteria</taxon>
        <taxon>Bacillati</taxon>
        <taxon>Bacillota</taxon>
        <taxon>Negativicutes</taxon>
        <taxon>Veillonellales</taxon>
        <taxon>Veillonellaceae</taxon>
        <taxon>Veillonella</taxon>
    </lineage>
</organism>
<dbReference type="SUPFAM" id="SSF51126">
    <property type="entry name" value="Pectin lyase-like"/>
    <property type="match status" value="1"/>
</dbReference>
<dbReference type="InterPro" id="IPR012334">
    <property type="entry name" value="Pectin_lyas_fold"/>
</dbReference>
<dbReference type="Pfam" id="PF12708">
    <property type="entry name" value="Pect-lyase_RHGA_epim"/>
    <property type="match status" value="1"/>
</dbReference>
<feature type="domain" description="Rhamnogalacturonase A/B/Epimerase-like pectate lyase" evidence="2">
    <location>
        <begin position="297"/>
        <end position="343"/>
    </location>
</feature>
<dbReference type="Gene3D" id="2.160.20.10">
    <property type="entry name" value="Single-stranded right-handed beta-helix, Pectin lyase-like"/>
    <property type="match status" value="1"/>
</dbReference>
<feature type="coiled-coil region" evidence="1">
    <location>
        <begin position="145"/>
        <end position="172"/>
    </location>
</feature>
<dbReference type="EMBL" id="JAJEQD010000003">
    <property type="protein sequence ID" value="MCC2155927.1"/>
    <property type="molecule type" value="Genomic_DNA"/>
</dbReference>
<dbReference type="CDD" id="cd19958">
    <property type="entry name" value="pyocin_knob"/>
    <property type="match status" value="1"/>
</dbReference>
<evidence type="ECO:0000259" key="2">
    <source>
        <dbReference type="Pfam" id="PF12708"/>
    </source>
</evidence>
<dbReference type="Proteomes" id="UP001198241">
    <property type="component" value="Unassembled WGS sequence"/>
</dbReference>
<evidence type="ECO:0000313" key="4">
    <source>
        <dbReference type="Proteomes" id="UP001198241"/>
    </source>
</evidence>
<dbReference type="RefSeq" id="WP_227720732.1">
    <property type="nucleotide sequence ID" value="NZ_JAJEQD010000003.1"/>
</dbReference>
<dbReference type="InterPro" id="IPR024535">
    <property type="entry name" value="RHGA/B-epi-like_pectate_lyase"/>
</dbReference>
<dbReference type="InterPro" id="IPR011050">
    <property type="entry name" value="Pectin_lyase_fold/virulence"/>
</dbReference>
<accession>A0ABS8F0F0</accession>
<gene>
    <name evidence="3" type="ORF">LKD20_02060</name>
</gene>